<keyword evidence="1" id="KW-0812">Transmembrane</keyword>
<feature type="transmembrane region" description="Helical" evidence="1">
    <location>
        <begin position="215"/>
        <end position="233"/>
    </location>
</feature>
<sequence>MDHPNEPQEPPTMTHFVEPPELPTFWPGEKAPGFVMELMFAPDNNVRLRAHAFLRMFFIRLQFTTQQMHATTATTTRHDVITANVAAIETTRALYRFHPCLRALHPTVLQKLILACVAARKAYKKTLRAQGRTDDEAVSVPRALHYWLDRGEMPTLNIVAERLDWIMRQDTMSLGLVVDEYIWMAIAHERVLQWPQIRAAREAEQARRLAAGMKVILYTFAFVMFLLLVLKLAHVRPFR</sequence>
<dbReference type="EMBL" id="JAUEPO010000007">
    <property type="protein sequence ID" value="KAK3317212.1"/>
    <property type="molecule type" value="Genomic_DNA"/>
</dbReference>
<protein>
    <submittedName>
        <fullName evidence="2">Uncharacterized protein</fullName>
    </submittedName>
</protein>
<organism evidence="2 3">
    <name type="scientific">Cercophora scortea</name>
    <dbReference type="NCBI Taxonomy" id="314031"/>
    <lineage>
        <taxon>Eukaryota</taxon>
        <taxon>Fungi</taxon>
        <taxon>Dikarya</taxon>
        <taxon>Ascomycota</taxon>
        <taxon>Pezizomycotina</taxon>
        <taxon>Sordariomycetes</taxon>
        <taxon>Sordariomycetidae</taxon>
        <taxon>Sordariales</taxon>
        <taxon>Lasiosphaeriaceae</taxon>
        <taxon>Cercophora</taxon>
    </lineage>
</organism>
<dbReference type="AlphaFoldDB" id="A0AAE0I287"/>
<comment type="caution">
    <text evidence="2">The sequence shown here is derived from an EMBL/GenBank/DDBJ whole genome shotgun (WGS) entry which is preliminary data.</text>
</comment>
<gene>
    <name evidence="2" type="ORF">B0T19DRAFT_446186</name>
</gene>
<proteinExistence type="predicted"/>
<dbReference type="Proteomes" id="UP001286456">
    <property type="component" value="Unassembled WGS sequence"/>
</dbReference>
<keyword evidence="1" id="KW-0472">Membrane</keyword>
<accession>A0AAE0I287</accession>
<reference evidence="2" key="2">
    <citation type="submission" date="2023-06" db="EMBL/GenBank/DDBJ databases">
        <authorList>
            <consortium name="Lawrence Berkeley National Laboratory"/>
            <person name="Haridas S."/>
            <person name="Hensen N."/>
            <person name="Bonometti L."/>
            <person name="Westerberg I."/>
            <person name="Brannstrom I.O."/>
            <person name="Guillou S."/>
            <person name="Cros-Aarteil S."/>
            <person name="Calhoun S."/>
            <person name="Kuo A."/>
            <person name="Mondo S."/>
            <person name="Pangilinan J."/>
            <person name="Riley R."/>
            <person name="Labutti K."/>
            <person name="Andreopoulos B."/>
            <person name="Lipzen A."/>
            <person name="Chen C."/>
            <person name="Yanf M."/>
            <person name="Daum C."/>
            <person name="Ng V."/>
            <person name="Clum A."/>
            <person name="Steindorff A."/>
            <person name="Ohm R."/>
            <person name="Martin F."/>
            <person name="Silar P."/>
            <person name="Natvig D."/>
            <person name="Lalanne C."/>
            <person name="Gautier V."/>
            <person name="Ament-Velasquez S.L."/>
            <person name="Kruys A."/>
            <person name="Hutchinson M.I."/>
            <person name="Powell A.J."/>
            <person name="Barry K."/>
            <person name="Miller A.N."/>
            <person name="Grigoriev I.V."/>
            <person name="Debuchy R."/>
            <person name="Gladieux P."/>
            <person name="Thoren M.H."/>
            <person name="Johannesson H."/>
        </authorList>
    </citation>
    <scope>NUCLEOTIDE SEQUENCE</scope>
    <source>
        <strain evidence="2">SMH4131-1</strain>
    </source>
</reference>
<keyword evidence="3" id="KW-1185">Reference proteome</keyword>
<reference evidence="2" key="1">
    <citation type="journal article" date="2023" name="Mol. Phylogenet. Evol.">
        <title>Genome-scale phylogeny and comparative genomics of the fungal order Sordariales.</title>
        <authorList>
            <person name="Hensen N."/>
            <person name="Bonometti L."/>
            <person name="Westerberg I."/>
            <person name="Brannstrom I.O."/>
            <person name="Guillou S."/>
            <person name="Cros-Aarteil S."/>
            <person name="Calhoun S."/>
            <person name="Haridas S."/>
            <person name="Kuo A."/>
            <person name="Mondo S."/>
            <person name="Pangilinan J."/>
            <person name="Riley R."/>
            <person name="LaButti K."/>
            <person name="Andreopoulos B."/>
            <person name="Lipzen A."/>
            <person name="Chen C."/>
            <person name="Yan M."/>
            <person name="Daum C."/>
            <person name="Ng V."/>
            <person name="Clum A."/>
            <person name="Steindorff A."/>
            <person name="Ohm R.A."/>
            <person name="Martin F."/>
            <person name="Silar P."/>
            <person name="Natvig D.O."/>
            <person name="Lalanne C."/>
            <person name="Gautier V."/>
            <person name="Ament-Velasquez S.L."/>
            <person name="Kruys A."/>
            <person name="Hutchinson M.I."/>
            <person name="Powell A.J."/>
            <person name="Barry K."/>
            <person name="Miller A.N."/>
            <person name="Grigoriev I.V."/>
            <person name="Debuchy R."/>
            <person name="Gladieux P."/>
            <person name="Hiltunen Thoren M."/>
            <person name="Johannesson H."/>
        </authorList>
    </citation>
    <scope>NUCLEOTIDE SEQUENCE</scope>
    <source>
        <strain evidence="2">SMH4131-1</strain>
    </source>
</reference>
<name>A0AAE0I287_9PEZI</name>
<evidence type="ECO:0000313" key="3">
    <source>
        <dbReference type="Proteomes" id="UP001286456"/>
    </source>
</evidence>
<evidence type="ECO:0000256" key="1">
    <source>
        <dbReference type="SAM" id="Phobius"/>
    </source>
</evidence>
<keyword evidence="1" id="KW-1133">Transmembrane helix</keyword>
<evidence type="ECO:0000313" key="2">
    <source>
        <dbReference type="EMBL" id="KAK3317212.1"/>
    </source>
</evidence>